<feature type="domain" description="Chromosomal replication initiator DnaA C-terminal" evidence="1">
    <location>
        <begin position="27"/>
        <end position="96"/>
    </location>
</feature>
<dbReference type="EMBL" id="JBHUPD010000003">
    <property type="protein sequence ID" value="MFD2874072.1"/>
    <property type="molecule type" value="Genomic_DNA"/>
</dbReference>
<reference evidence="3" key="1">
    <citation type="journal article" date="2019" name="Int. J. Syst. Evol. Microbiol.">
        <title>The Global Catalogue of Microorganisms (GCM) 10K type strain sequencing project: providing services to taxonomists for standard genome sequencing and annotation.</title>
        <authorList>
            <consortium name="The Broad Institute Genomics Platform"/>
            <consortium name="The Broad Institute Genome Sequencing Center for Infectious Disease"/>
            <person name="Wu L."/>
            <person name="Ma J."/>
        </authorList>
    </citation>
    <scope>NUCLEOTIDE SEQUENCE [LARGE SCALE GENOMIC DNA]</scope>
    <source>
        <strain evidence="3">KCTC 22437</strain>
    </source>
</reference>
<sequence length="130" mass="15028">MMAYCKPSPFVWRNAYGAAQVLGSNMPPADIIEIVANNYQVSVNKIVKKSRKRAYTEPRQVAIYLIRKTYPKMPFKHIGGLFELDHSTAIYSIDTVNDLMFSDSRFKARVNQLLERINRRHDHKTEHTAS</sequence>
<proteinExistence type="predicted"/>
<dbReference type="InterPro" id="IPR013159">
    <property type="entry name" value="DnaA_C"/>
</dbReference>
<dbReference type="Proteomes" id="UP001597557">
    <property type="component" value="Unassembled WGS sequence"/>
</dbReference>
<dbReference type="InterPro" id="IPR010921">
    <property type="entry name" value="Trp_repressor/repl_initiator"/>
</dbReference>
<keyword evidence="3" id="KW-1185">Reference proteome</keyword>
<dbReference type="RefSeq" id="WP_377188028.1">
    <property type="nucleotide sequence ID" value="NZ_JBHUPD010000003.1"/>
</dbReference>
<name>A0ABW5YFK6_9SPHI</name>
<dbReference type="CDD" id="cd06571">
    <property type="entry name" value="Bac_DnaA_C"/>
    <property type="match status" value="1"/>
</dbReference>
<dbReference type="Gene3D" id="1.10.1750.10">
    <property type="match status" value="1"/>
</dbReference>
<gene>
    <name evidence="2" type="ORF">ACFS5N_16435</name>
</gene>
<dbReference type="PANTHER" id="PTHR30050:SF2">
    <property type="entry name" value="CHROMOSOMAL REPLICATION INITIATOR PROTEIN DNAA"/>
    <property type="match status" value="1"/>
</dbReference>
<evidence type="ECO:0000313" key="2">
    <source>
        <dbReference type="EMBL" id="MFD2874072.1"/>
    </source>
</evidence>
<protein>
    <submittedName>
        <fullName evidence="2">Helix-turn-helix domain-containing protein</fullName>
    </submittedName>
</protein>
<dbReference type="PANTHER" id="PTHR30050">
    <property type="entry name" value="CHROMOSOMAL REPLICATION INITIATOR PROTEIN DNAA"/>
    <property type="match status" value="1"/>
</dbReference>
<organism evidence="2 3">
    <name type="scientific">Mucilaginibacter ximonensis</name>
    <dbReference type="NCBI Taxonomy" id="538021"/>
    <lineage>
        <taxon>Bacteria</taxon>
        <taxon>Pseudomonadati</taxon>
        <taxon>Bacteroidota</taxon>
        <taxon>Sphingobacteriia</taxon>
        <taxon>Sphingobacteriales</taxon>
        <taxon>Sphingobacteriaceae</taxon>
        <taxon>Mucilaginibacter</taxon>
    </lineage>
</organism>
<accession>A0ABW5YFK6</accession>
<evidence type="ECO:0000259" key="1">
    <source>
        <dbReference type="SMART" id="SM00760"/>
    </source>
</evidence>
<comment type="caution">
    <text evidence="2">The sequence shown here is derived from an EMBL/GenBank/DDBJ whole genome shotgun (WGS) entry which is preliminary data.</text>
</comment>
<dbReference type="SUPFAM" id="SSF48295">
    <property type="entry name" value="TrpR-like"/>
    <property type="match status" value="1"/>
</dbReference>
<evidence type="ECO:0000313" key="3">
    <source>
        <dbReference type="Proteomes" id="UP001597557"/>
    </source>
</evidence>
<dbReference type="SMART" id="SM00760">
    <property type="entry name" value="Bac_DnaA_C"/>
    <property type="match status" value="1"/>
</dbReference>
<dbReference type="Pfam" id="PF08299">
    <property type="entry name" value="Bac_DnaA_C"/>
    <property type="match status" value="1"/>
</dbReference>